<dbReference type="Gene3D" id="1.25.10.10">
    <property type="entry name" value="Leucine-rich Repeat Variant"/>
    <property type="match status" value="1"/>
</dbReference>
<evidence type="ECO:0000313" key="1">
    <source>
        <dbReference type="EMBL" id="KAK8848128.1"/>
    </source>
</evidence>
<evidence type="ECO:0000313" key="2">
    <source>
        <dbReference type="Proteomes" id="UP001470230"/>
    </source>
</evidence>
<name>A0ABR2HJN7_9EUKA</name>
<comment type="caution">
    <text evidence="1">The sequence shown here is derived from an EMBL/GenBank/DDBJ whole genome shotgun (WGS) entry which is preliminary data.</text>
</comment>
<sequence length="468" mass="55132">MIDYKDFFEPQNLAAPRVDNVVNDNSSQDQSIPIKIVSQCKDLICIACNSFQGNDFESYFNVIRSINKYYSNTDIDLILPAVFNPEFNTILINSLDVTRFNLENINEVLKLIYNISFFSENFYYFRNSQLFDIAYHLLELNNQTVSLECISIINLFMVIFQTIHFPYKIVDFLHILQNISNDPNIVEYVSENLKLLIYYIDVRKYLANILYLQNFLLPAIKTCEGIADIIESCVYIIGEDPLNFPLIFESRIIHTFIDLLDFRYMKQFNIYQSVILNFFQFICRSFMNIKPEWQEISMKVIGIDTLTRIYGDERINLAIHQILFQYLKNCNNIIEENPFFATILNRGFVHKLVKTFETQNFQTKKQILIVINKLLKTQNQELFLQLTHIDANYTIICSDFAVSVCDDIKIQKVFLKSLIRMIQISEKVGEEKRIIITQDIEDFIESCTVCEDHKVRDLAFYFYNITTK</sequence>
<protein>
    <submittedName>
        <fullName evidence="1">Uncharacterized protein</fullName>
    </submittedName>
</protein>
<dbReference type="Proteomes" id="UP001470230">
    <property type="component" value="Unassembled WGS sequence"/>
</dbReference>
<gene>
    <name evidence="1" type="ORF">M9Y10_019184</name>
</gene>
<reference evidence="1 2" key="1">
    <citation type="submission" date="2024-04" db="EMBL/GenBank/DDBJ databases">
        <title>Tritrichomonas musculus Genome.</title>
        <authorList>
            <person name="Alves-Ferreira E."/>
            <person name="Grigg M."/>
            <person name="Lorenzi H."/>
            <person name="Galac M."/>
        </authorList>
    </citation>
    <scope>NUCLEOTIDE SEQUENCE [LARGE SCALE GENOMIC DNA]</scope>
    <source>
        <strain evidence="1 2">EAF2021</strain>
    </source>
</reference>
<dbReference type="InterPro" id="IPR011989">
    <property type="entry name" value="ARM-like"/>
</dbReference>
<organism evidence="1 2">
    <name type="scientific">Tritrichomonas musculus</name>
    <dbReference type="NCBI Taxonomy" id="1915356"/>
    <lineage>
        <taxon>Eukaryota</taxon>
        <taxon>Metamonada</taxon>
        <taxon>Parabasalia</taxon>
        <taxon>Tritrichomonadida</taxon>
        <taxon>Tritrichomonadidae</taxon>
        <taxon>Tritrichomonas</taxon>
    </lineage>
</organism>
<dbReference type="SUPFAM" id="SSF48371">
    <property type="entry name" value="ARM repeat"/>
    <property type="match status" value="1"/>
</dbReference>
<dbReference type="EMBL" id="JAPFFF010000027">
    <property type="protein sequence ID" value="KAK8848128.1"/>
    <property type="molecule type" value="Genomic_DNA"/>
</dbReference>
<dbReference type="InterPro" id="IPR016024">
    <property type="entry name" value="ARM-type_fold"/>
</dbReference>
<keyword evidence="2" id="KW-1185">Reference proteome</keyword>
<proteinExistence type="predicted"/>
<accession>A0ABR2HJN7</accession>